<evidence type="ECO:0000256" key="5">
    <source>
        <dbReference type="ARBA" id="ARBA00023163"/>
    </source>
</evidence>
<dbReference type="InterPro" id="IPR000847">
    <property type="entry name" value="LysR_HTH_N"/>
</dbReference>
<organism evidence="7 8">
    <name type="scientific">Niabella yanshanensis</name>
    <dbReference type="NCBI Taxonomy" id="577386"/>
    <lineage>
        <taxon>Bacteria</taxon>
        <taxon>Pseudomonadati</taxon>
        <taxon>Bacteroidota</taxon>
        <taxon>Chitinophagia</taxon>
        <taxon>Chitinophagales</taxon>
        <taxon>Chitinophagaceae</taxon>
        <taxon>Niabella</taxon>
    </lineage>
</organism>
<evidence type="ECO:0000313" key="7">
    <source>
        <dbReference type="EMBL" id="WQD40023.1"/>
    </source>
</evidence>
<evidence type="ECO:0000313" key="8">
    <source>
        <dbReference type="Proteomes" id="UP001325680"/>
    </source>
</evidence>
<keyword evidence="5" id="KW-0804">Transcription</keyword>
<keyword evidence="2" id="KW-0805">Transcription regulation</keyword>
<dbReference type="InterPro" id="IPR036388">
    <property type="entry name" value="WH-like_DNA-bd_sf"/>
</dbReference>
<dbReference type="RefSeq" id="WP_114789414.1">
    <property type="nucleotide sequence ID" value="NZ_CP139960.1"/>
</dbReference>
<dbReference type="SUPFAM" id="SSF46785">
    <property type="entry name" value="Winged helix' DNA-binding domain"/>
    <property type="match status" value="1"/>
</dbReference>
<dbReference type="Gene3D" id="1.10.10.10">
    <property type="entry name" value="Winged helix-like DNA-binding domain superfamily/Winged helix DNA-binding domain"/>
    <property type="match status" value="1"/>
</dbReference>
<dbReference type="InterPro" id="IPR005119">
    <property type="entry name" value="LysR_subst-bd"/>
</dbReference>
<name>A0ABZ0W9R4_9BACT</name>
<dbReference type="Gene3D" id="3.40.190.10">
    <property type="entry name" value="Periplasmic binding protein-like II"/>
    <property type="match status" value="2"/>
</dbReference>
<keyword evidence="8" id="KW-1185">Reference proteome</keyword>
<keyword evidence="4" id="KW-0010">Activator</keyword>
<dbReference type="PROSITE" id="PS50931">
    <property type="entry name" value="HTH_LYSR"/>
    <property type="match status" value="1"/>
</dbReference>
<gene>
    <name evidence="7" type="ORF">U0035_07685</name>
</gene>
<dbReference type="PANTHER" id="PTHR30346:SF26">
    <property type="entry name" value="HYDROGEN PEROXIDE-INDUCIBLE GENES ACTIVATOR"/>
    <property type="match status" value="1"/>
</dbReference>
<sequence>MTLQQLEYLLAVHQHQNFLKAADACFVTQPTLSMQIQKLEEEFEIKIFDRRKQPIVATPAGLEIIGHARNVINAAHELSSLVESQKGKMKGQLRIGIIPTLAPYLLPLFVPSFTKNYPGVKLLVQEQTTDVLISMLKQGSIDVGILVTPIKENGISEEVLFYEELMVYASKNNRLYQKQYLLQKDIDVSKLWLLEESHCFRSQILSLCELKKQSSEFFNFEYEAGSIETLKRMVDVNDGITIIPELVTFQMPKNELRAVRNFKSPAPVREVSLVVHGNFVKKRLIDSLKRSILDTIPEKLRLNKKKNVIPIQL</sequence>
<dbReference type="Pfam" id="PF03466">
    <property type="entry name" value="LysR_substrate"/>
    <property type="match status" value="1"/>
</dbReference>
<dbReference type="PANTHER" id="PTHR30346">
    <property type="entry name" value="TRANSCRIPTIONAL DUAL REGULATOR HCAR-RELATED"/>
    <property type="match status" value="1"/>
</dbReference>
<reference evidence="7 8" key="1">
    <citation type="submission" date="2023-12" db="EMBL/GenBank/DDBJ databases">
        <title>Genome sequencing and assembly of bacterial species from a model synthetic community.</title>
        <authorList>
            <person name="Hogle S.L."/>
        </authorList>
    </citation>
    <scope>NUCLEOTIDE SEQUENCE [LARGE SCALE GENOMIC DNA]</scope>
    <source>
        <strain evidence="7 8">HAMBI_3031</strain>
    </source>
</reference>
<dbReference type="PRINTS" id="PR00039">
    <property type="entry name" value="HTHLYSR"/>
</dbReference>
<evidence type="ECO:0000256" key="2">
    <source>
        <dbReference type="ARBA" id="ARBA00023015"/>
    </source>
</evidence>
<dbReference type="SUPFAM" id="SSF53850">
    <property type="entry name" value="Periplasmic binding protein-like II"/>
    <property type="match status" value="1"/>
</dbReference>
<comment type="similarity">
    <text evidence="1">Belongs to the LysR transcriptional regulatory family.</text>
</comment>
<dbReference type="EMBL" id="CP139960">
    <property type="protein sequence ID" value="WQD40023.1"/>
    <property type="molecule type" value="Genomic_DNA"/>
</dbReference>
<evidence type="ECO:0000256" key="1">
    <source>
        <dbReference type="ARBA" id="ARBA00009437"/>
    </source>
</evidence>
<dbReference type="CDD" id="cd08411">
    <property type="entry name" value="PBP2_OxyR"/>
    <property type="match status" value="1"/>
</dbReference>
<evidence type="ECO:0000256" key="3">
    <source>
        <dbReference type="ARBA" id="ARBA00023125"/>
    </source>
</evidence>
<feature type="domain" description="HTH lysR-type" evidence="6">
    <location>
        <begin position="1"/>
        <end position="58"/>
    </location>
</feature>
<protein>
    <submittedName>
        <fullName evidence="7">LysR substrate-binding domain-containing protein</fullName>
    </submittedName>
</protein>
<evidence type="ECO:0000259" key="6">
    <source>
        <dbReference type="PROSITE" id="PS50931"/>
    </source>
</evidence>
<dbReference type="InterPro" id="IPR036390">
    <property type="entry name" value="WH_DNA-bd_sf"/>
</dbReference>
<dbReference type="Proteomes" id="UP001325680">
    <property type="component" value="Chromosome"/>
</dbReference>
<dbReference type="Pfam" id="PF00126">
    <property type="entry name" value="HTH_1"/>
    <property type="match status" value="1"/>
</dbReference>
<accession>A0ABZ0W9R4</accession>
<keyword evidence="3" id="KW-0238">DNA-binding</keyword>
<evidence type="ECO:0000256" key="4">
    <source>
        <dbReference type="ARBA" id="ARBA00023159"/>
    </source>
</evidence>
<proteinExistence type="inferred from homology"/>